<keyword evidence="2 12" id="KW-0723">Serine/threonine-protein kinase</keyword>
<evidence type="ECO:0000256" key="2">
    <source>
        <dbReference type="ARBA" id="ARBA00022527"/>
    </source>
</evidence>
<dbReference type="KEGG" id="amr:AM1_3191"/>
<evidence type="ECO:0000256" key="10">
    <source>
        <dbReference type="SAM" id="MobiDB-lite"/>
    </source>
</evidence>
<keyword evidence="4 9" id="KW-0547">Nucleotide-binding</keyword>
<evidence type="ECO:0000256" key="9">
    <source>
        <dbReference type="PROSITE-ProRule" id="PRU10141"/>
    </source>
</evidence>
<keyword evidence="3" id="KW-0808">Transferase</keyword>
<keyword evidence="5 12" id="KW-0418">Kinase</keyword>
<evidence type="ECO:0000256" key="6">
    <source>
        <dbReference type="ARBA" id="ARBA00022840"/>
    </source>
</evidence>
<comment type="catalytic activity">
    <reaction evidence="8">
        <text>L-seryl-[protein] + ATP = O-phospho-L-seryl-[protein] + ADP + H(+)</text>
        <dbReference type="Rhea" id="RHEA:17989"/>
        <dbReference type="Rhea" id="RHEA-COMP:9863"/>
        <dbReference type="Rhea" id="RHEA-COMP:11604"/>
        <dbReference type="ChEBI" id="CHEBI:15378"/>
        <dbReference type="ChEBI" id="CHEBI:29999"/>
        <dbReference type="ChEBI" id="CHEBI:30616"/>
        <dbReference type="ChEBI" id="CHEBI:83421"/>
        <dbReference type="ChEBI" id="CHEBI:456216"/>
        <dbReference type="EC" id="2.7.11.1"/>
    </reaction>
</comment>
<dbReference type="PROSITE" id="PS50011">
    <property type="entry name" value="PROTEIN_KINASE_DOM"/>
    <property type="match status" value="1"/>
</dbReference>
<sequence length="509" mass="55125">MTKLLNNRYQVLDVLGGGGFSTTFLVEDTHMPSRRRCVLKQLKPVSVDPSIQTLVQERFQREAAILETLGEVSDQIPRLYAYFTEAHQYYLVQELIEGRTLAEVIQTQGALSEATVLDILMRLLPIIDLIHQRGIIHRDIKPENIILRNQDGKPVLIDFGAVKETLGTVMNPQGQPTSSVVIGTPGFMATEQSRGFPTYASDLYSLGLTAIYLLTGKFPHELNIDPQTSQLRWHQSVLNVSPGFATVLDRSINLAARDRYGSAPDFLQALHDSTIKPVADAVQPPAAPAYAEPPPIMQPEGLPTNTAAPTPVPNFTPKKVGILSAIALASAVVSFVAVQQLWPVMAGLVAGRTDDPSPTELSPGVSPTDTPEASSSPTPEVSPSLTPEVSPSVTPEASPPPTTQFAAIAYSIPTGTYGYGLRYPSQAAAEQRALQECNQRVPAQDCQALFWFKNACGSLVRATSGAYGWAWSETIQEAEQEARKQCSSFGGTDCQILLNLCSDRVIQSS</sequence>
<dbReference type="PANTHER" id="PTHR24363:SF0">
    <property type="entry name" value="SERINE_THREONINE KINASE LIKE DOMAIN CONTAINING 1"/>
    <property type="match status" value="1"/>
</dbReference>
<keyword evidence="6 9" id="KW-0067">ATP-binding</keyword>
<evidence type="ECO:0000256" key="8">
    <source>
        <dbReference type="ARBA" id="ARBA00048679"/>
    </source>
</evidence>
<dbReference type="SMART" id="SM00220">
    <property type="entry name" value="S_TKc"/>
    <property type="match status" value="1"/>
</dbReference>
<evidence type="ECO:0000256" key="3">
    <source>
        <dbReference type="ARBA" id="ARBA00022679"/>
    </source>
</evidence>
<dbReference type="HOGENOM" id="CLU_000288_135_5_3"/>
<feature type="compositionally biased region" description="Pro residues" evidence="10">
    <location>
        <begin position="285"/>
        <end position="297"/>
    </location>
</feature>
<protein>
    <recommendedName>
        <fullName evidence="1">non-specific serine/threonine protein kinase</fullName>
        <ecNumber evidence="1">2.7.11.1</ecNumber>
    </recommendedName>
</protein>
<dbReference type="InterPro" id="IPR025240">
    <property type="entry name" value="DUF4189"/>
</dbReference>
<feature type="binding site" evidence="9">
    <location>
        <position position="40"/>
    </location>
    <ligand>
        <name>ATP</name>
        <dbReference type="ChEBI" id="CHEBI:30616"/>
    </ligand>
</feature>
<evidence type="ECO:0000256" key="1">
    <source>
        <dbReference type="ARBA" id="ARBA00012513"/>
    </source>
</evidence>
<proteinExistence type="predicted"/>
<dbReference type="EC" id="2.7.11.1" evidence="1"/>
<keyword evidence="13" id="KW-1185">Reference proteome</keyword>
<gene>
    <name evidence="12" type="ordered locus">AM1_3191</name>
</gene>
<dbReference type="OrthoDB" id="428678at2"/>
<evidence type="ECO:0000313" key="12">
    <source>
        <dbReference type="EMBL" id="ABW28186.1"/>
    </source>
</evidence>
<dbReference type="RefSeq" id="WP_012163604.1">
    <property type="nucleotide sequence ID" value="NC_009925.1"/>
</dbReference>
<feature type="region of interest" description="Disordered" evidence="10">
    <location>
        <begin position="352"/>
        <end position="400"/>
    </location>
</feature>
<accession>B0CET1</accession>
<feature type="domain" description="Protein kinase" evidence="11">
    <location>
        <begin position="9"/>
        <end position="274"/>
    </location>
</feature>
<evidence type="ECO:0000256" key="4">
    <source>
        <dbReference type="ARBA" id="ARBA00022741"/>
    </source>
</evidence>
<reference evidence="12 13" key="1">
    <citation type="journal article" date="2008" name="Proc. Natl. Acad. Sci. U.S.A.">
        <title>Niche adaptation and genome expansion in the chlorophyll d-producing cyanobacterium Acaryochloris marina.</title>
        <authorList>
            <person name="Swingley W.D."/>
            <person name="Chen M."/>
            <person name="Cheung P.C."/>
            <person name="Conrad A.L."/>
            <person name="Dejesa L.C."/>
            <person name="Hao J."/>
            <person name="Honchak B.M."/>
            <person name="Karbach L.E."/>
            <person name="Kurdoglu A."/>
            <person name="Lahiri S."/>
            <person name="Mastrian S.D."/>
            <person name="Miyashita H."/>
            <person name="Page L."/>
            <person name="Ramakrishna P."/>
            <person name="Satoh S."/>
            <person name="Sattley W.M."/>
            <person name="Shimada Y."/>
            <person name="Taylor H.L."/>
            <person name="Tomo T."/>
            <person name="Tsuchiya T."/>
            <person name="Wang Z.T."/>
            <person name="Raymond J."/>
            <person name="Mimuro M."/>
            <person name="Blankenship R.E."/>
            <person name="Touchman J.W."/>
        </authorList>
    </citation>
    <scope>NUCLEOTIDE SEQUENCE [LARGE SCALE GENOMIC DNA]</scope>
    <source>
        <strain evidence="13">MBIC 11017</strain>
    </source>
</reference>
<dbReference type="InterPro" id="IPR017441">
    <property type="entry name" value="Protein_kinase_ATP_BS"/>
</dbReference>
<dbReference type="PROSITE" id="PS00107">
    <property type="entry name" value="PROTEIN_KINASE_ATP"/>
    <property type="match status" value="1"/>
</dbReference>
<evidence type="ECO:0000256" key="7">
    <source>
        <dbReference type="ARBA" id="ARBA00047899"/>
    </source>
</evidence>
<name>B0CET1_ACAM1</name>
<dbReference type="STRING" id="329726.AM1_3191"/>
<comment type="catalytic activity">
    <reaction evidence="7">
        <text>L-threonyl-[protein] + ATP = O-phospho-L-threonyl-[protein] + ADP + H(+)</text>
        <dbReference type="Rhea" id="RHEA:46608"/>
        <dbReference type="Rhea" id="RHEA-COMP:11060"/>
        <dbReference type="Rhea" id="RHEA-COMP:11605"/>
        <dbReference type="ChEBI" id="CHEBI:15378"/>
        <dbReference type="ChEBI" id="CHEBI:30013"/>
        <dbReference type="ChEBI" id="CHEBI:30616"/>
        <dbReference type="ChEBI" id="CHEBI:61977"/>
        <dbReference type="ChEBI" id="CHEBI:456216"/>
        <dbReference type="EC" id="2.7.11.1"/>
    </reaction>
</comment>
<dbReference type="eggNOG" id="COG0515">
    <property type="taxonomic scope" value="Bacteria"/>
</dbReference>
<dbReference type="AlphaFoldDB" id="B0CET1"/>
<dbReference type="EMBL" id="CP000828">
    <property type="protein sequence ID" value="ABW28186.1"/>
    <property type="molecule type" value="Genomic_DNA"/>
</dbReference>
<dbReference type="Gene3D" id="1.10.510.10">
    <property type="entry name" value="Transferase(Phosphotransferase) domain 1"/>
    <property type="match status" value="1"/>
</dbReference>
<dbReference type="CDD" id="cd14014">
    <property type="entry name" value="STKc_PknB_like"/>
    <property type="match status" value="1"/>
</dbReference>
<dbReference type="PANTHER" id="PTHR24363">
    <property type="entry name" value="SERINE/THREONINE PROTEIN KINASE"/>
    <property type="match status" value="1"/>
</dbReference>
<evidence type="ECO:0000313" key="13">
    <source>
        <dbReference type="Proteomes" id="UP000000268"/>
    </source>
</evidence>
<dbReference type="InterPro" id="IPR011009">
    <property type="entry name" value="Kinase-like_dom_sf"/>
</dbReference>
<evidence type="ECO:0000259" key="11">
    <source>
        <dbReference type="PROSITE" id="PS50011"/>
    </source>
</evidence>
<dbReference type="Pfam" id="PF13827">
    <property type="entry name" value="DUF4189"/>
    <property type="match status" value="1"/>
</dbReference>
<dbReference type="Proteomes" id="UP000000268">
    <property type="component" value="Chromosome"/>
</dbReference>
<organism evidence="12 13">
    <name type="scientific">Acaryochloris marina (strain MBIC 11017)</name>
    <dbReference type="NCBI Taxonomy" id="329726"/>
    <lineage>
        <taxon>Bacteria</taxon>
        <taxon>Bacillati</taxon>
        <taxon>Cyanobacteriota</taxon>
        <taxon>Cyanophyceae</taxon>
        <taxon>Acaryochloridales</taxon>
        <taxon>Acaryochloridaceae</taxon>
        <taxon>Acaryochloris</taxon>
    </lineage>
</organism>
<dbReference type="SUPFAM" id="SSF56112">
    <property type="entry name" value="Protein kinase-like (PK-like)"/>
    <property type="match status" value="1"/>
</dbReference>
<feature type="compositionally biased region" description="Polar residues" evidence="10">
    <location>
        <begin position="365"/>
        <end position="395"/>
    </location>
</feature>
<feature type="region of interest" description="Disordered" evidence="10">
    <location>
        <begin position="285"/>
        <end position="310"/>
    </location>
</feature>
<evidence type="ECO:0000256" key="5">
    <source>
        <dbReference type="ARBA" id="ARBA00022777"/>
    </source>
</evidence>
<dbReference type="PROSITE" id="PS00108">
    <property type="entry name" value="PROTEIN_KINASE_ST"/>
    <property type="match status" value="1"/>
</dbReference>
<dbReference type="InterPro" id="IPR008271">
    <property type="entry name" value="Ser/Thr_kinase_AS"/>
</dbReference>
<dbReference type="InterPro" id="IPR000719">
    <property type="entry name" value="Prot_kinase_dom"/>
</dbReference>
<dbReference type="GO" id="GO:0005524">
    <property type="term" value="F:ATP binding"/>
    <property type="evidence" value="ECO:0007669"/>
    <property type="project" value="UniProtKB-UniRule"/>
</dbReference>
<dbReference type="GO" id="GO:0004674">
    <property type="term" value="F:protein serine/threonine kinase activity"/>
    <property type="evidence" value="ECO:0007669"/>
    <property type="project" value="UniProtKB-KW"/>
</dbReference>
<dbReference type="Pfam" id="PF00069">
    <property type="entry name" value="Pkinase"/>
    <property type="match status" value="1"/>
</dbReference>